<proteinExistence type="inferred from homology"/>
<feature type="domain" description="Cell envelope-related transcriptional attenuator" evidence="4">
    <location>
        <begin position="112"/>
        <end position="283"/>
    </location>
</feature>
<keyword evidence="3" id="KW-1133">Transmembrane helix</keyword>
<evidence type="ECO:0000259" key="4">
    <source>
        <dbReference type="Pfam" id="PF03816"/>
    </source>
</evidence>
<keyword evidence="3" id="KW-0812">Transmembrane</keyword>
<comment type="similarity">
    <text evidence="1">Belongs to the LytR/CpsA/Psr (LCP) family.</text>
</comment>
<accession>A0A7W9KJI7</accession>
<sequence length="512" mass="52803">MPSKAAAEKPLARKPPAARRPSGNTVAKRAGMTALALVSTVVLVVTGYGYTTLDNLTSGLATDNVIKAEKPADGAVDVLLVGLDSRTDAHGNPLDPKLLAQLNAGGDEGELNTDTLILVHIPNDTSKPAALLSIPRDSYVDIPGGYGKHKINSAYPRAMNDEASELRNKGVTDQKQITQQSQSAGRKELIATIEQLTGASIDHYAEINLFGFSEITKSIGGVKVCLKQATKDSFSGANFPAGEQTISGVDALKFVRQRHELPGGDLDRIKRQQVFMAGLASTVLSGGTLTNPGKLAALINAIKNAVVLDQGWDLLGFATQLKGMTGGGLHFQTIPTGRPDLPTPNDGQAVEVDPAQVKAFVQQLTGITPSSAATPTSGSSSTGNGITVEVRNANGKSGLADSVMSALVAKGFVQGDTGNAAKRSKSVIRYPKGGAADAEKVSEALGGGYDTEQDDVDGIQPGHVRIFLSTAYDGPGAEGFTGPAAYALAPTGTSSAATSSDTITANGITCVN</sequence>
<feature type="region of interest" description="Disordered" evidence="2">
    <location>
        <begin position="1"/>
        <end position="26"/>
    </location>
</feature>
<feature type="transmembrane region" description="Helical" evidence="3">
    <location>
        <begin position="30"/>
        <end position="50"/>
    </location>
</feature>
<dbReference type="Pfam" id="PF03816">
    <property type="entry name" value="LytR_cpsA_psr"/>
    <property type="match status" value="1"/>
</dbReference>
<dbReference type="NCBIfam" id="TIGR00350">
    <property type="entry name" value="lytR_cpsA_psr"/>
    <property type="match status" value="1"/>
</dbReference>
<keyword evidence="7" id="KW-1185">Reference proteome</keyword>
<dbReference type="RefSeq" id="WP_312890311.1">
    <property type="nucleotide sequence ID" value="NZ_BAAAWY010000034.1"/>
</dbReference>
<organism evidence="6 7">
    <name type="scientific">Kutzneria kofuensis</name>
    <dbReference type="NCBI Taxonomy" id="103725"/>
    <lineage>
        <taxon>Bacteria</taxon>
        <taxon>Bacillati</taxon>
        <taxon>Actinomycetota</taxon>
        <taxon>Actinomycetes</taxon>
        <taxon>Pseudonocardiales</taxon>
        <taxon>Pseudonocardiaceae</taxon>
        <taxon>Kutzneria</taxon>
    </lineage>
</organism>
<dbReference type="InterPro" id="IPR027381">
    <property type="entry name" value="LytR/CpsA/Psr_C"/>
</dbReference>
<feature type="compositionally biased region" description="Basic and acidic residues" evidence="2">
    <location>
        <begin position="1"/>
        <end position="11"/>
    </location>
</feature>
<comment type="caution">
    <text evidence="6">The sequence shown here is derived from an EMBL/GenBank/DDBJ whole genome shotgun (WGS) entry which is preliminary data.</text>
</comment>
<dbReference type="InterPro" id="IPR050922">
    <property type="entry name" value="LytR/CpsA/Psr_CW_biosynth"/>
</dbReference>
<evidence type="ECO:0000256" key="1">
    <source>
        <dbReference type="ARBA" id="ARBA00006068"/>
    </source>
</evidence>
<dbReference type="InterPro" id="IPR004474">
    <property type="entry name" value="LytR_CpsA_psr"/>
</dbReference>
<dbReference type="AlphaFoldDB" id="A0A7W9KJI7"/>
<reference evidence="6 7" key="1">
    <citation type="submission" date="2020-08" db="EMBL/GenBank/DDBJ databases">
        <title>Sequencing the genomes of 1000 actinobacteria strains.</title>
        <authorList>
            <person name="Klenk H.-P."/>
        </authorList>
    </citation>
    <scope>NUCLEOTIDE SEQUENCE [LARGE SCALE GENOMIC DNA]</scope>
    <source>
        <strain evidence="6 7">DSM 43851</strain>
    </source>
</reference>
<evidence type="ECO:0000259" key="5">
    <source>
        <dbReference type="Pfam" id="PF13399"/>
    </source>
</evidence>
<dbReference type="PANTHER" id="PTHR33392">
    <property type="entry name" value="POLYISOPRENYL-TEICHOIC ACID--PEPTIDOGLYCAN TEICHOIC ACID TRANSFERASE TAGU"/>
    <property type="match status" value="1"/>
</dbReference>
<feature type="domain" description="LytR/CpsA/Psr regulator C-terminal" evidence="5">
    <location>
        <begin position="386"/>
        <end position="472"/>
    </location>
</feature>
<dbReference type="EMBL" id="JACHIR010000001">
    <property type="protein sequence ID" value="MBB5893696.1"/>
    <property type="molecule type" value="Genomic_DNA"/>
</dbReference>
<evidence type="ECO:0000313" key="6">
    <source>
        <dbReference type="EMBL" id="MBB5893696.1"/>
    </source>
</evidence>
<dbReference type="Proteomes" id="UP000585638">
    <property type="component" value="Unassembled WGS sequence"/>
</dbReference>
<evidence type="ECO:0000256" key="3">
    <source>
        <dbReference type="SAM" id="Phobius"/>
    </source>
</evidence>
<dbReference type="Pfam" id="PF13399">
    <property type="entry name" value="LytR_C"/>
    <property type="match status" value="1"/>
</dbReference>
<dbReference type="PANTHER" id="PTHR33392:SF6">
    <property type="entry name" value="POLYISOPRENYL-TEICHOIC ACID--PEPTIDOGLYCAN TEICHOIC ACID TRANSFERASE TAGU"/>
    <property type="match status" value="1"/>
</dbReference>
<dbReference type="Gene3D" id="3.40.630.190">
    <property type="entry name" value="LCP protein"/>
    <property type="match status" value="1"/>
</dbReference>
<dbReference type="Gene3D" id="3.30.70.2390">
    <property type="match status" value="1"/>
</dbReference>
<evidence type="ECO:0000313" key="7">
    <source>
        <dbReference type="Proteomes" id="UP000585638"/>
    </source>
</evidence>
<evidence type="ECO:0000256" key="2">
    <source>
        <dbReference type="SAM" id="MobiDB-lite"/>
    </source>
</evidence>
<gene>
    <name evidence="6" type="ORF">BJ998_004892</name>
</gene>
<name>A0A7W9KJI7_9PSEU</name>
<keyword evidence="3" id="KW-0472">Membrane</keyword>
<protein>
    <submittedName>
        <fullName evidence="6">LCP family protein required for cell wall assembly</fullName>
    </submittedName>
</protein>